<dbReference type="VEuPathDB" id="VectorBase:LOC119170802"/>
<comment type="caution">
    <text evidence="2">The sequence shown here is derived from an EMBL/GenBank/DDBJ whole genome shotgun (WGS) entry which is preliminary data.</text>
</comment>
<evidence type="ECO:0000313" key="2">
    <source>
        <dbReference type="EMBL" id="KAH8024835.1"/>
    </source>
</evidence>
<dbReference type="InterPro" id="IPR004316">
    <property type="entry name" value="SWEET_rpt"/>
</dbReference>
<accession>A0A9J6DRV2</accession>
<organism evidence="2 3">
    <name type="scientific">Rhipicephalus microplus</name>
    <name type="common">Cattle tick</name>
    <name type="synonym">Boophilus microplus</name>
    <dbReference type="NCBI Taxonomy" id="6941"/>
    <lineage>
        <taxon>Eukaryota</taxon>
        <taxon>Metazoa</taxon>
        <taxon>Ecdysozoa</taxon>
        <taxon>Arthropoda</taxon>
        <taxon>Chelicerata</taxon>
        <taxon>Arachnida</taxon>
        <taxon>Acari</taxon>
        <taxon>Parasitiformes</taxon>
        <taxon>Ixodida</taxon>
        <taxon>Ixodoidea</taxon>
        <taxon>Ixodidae</taxon>
        <taxon>Rhipicephalinae</taxon>
        <taxon>Rhipicephalus</taxon>
        <taxon>Boophilus</taxon>
    </lineage>
</organism>
<feature type="transmembrane region" description="Helical" evidence="1">
    <location>
        <begin position="38"/>
        <end position="60"/>
    </location>
</feature>
<keyword evidence="1" id="KW-0472">Membrane</keyword>
<proteinExistence type="predicted"/>
<feature type="transmembrane region" description="Helical" evidence="1">
    <location>
        <begin position="119"/>
        <end position="138"/>
    </location>
</feature>
<dbReference type="Proteomes" id="UP000821866">
    <property type="component" value="Unassembled WGS sequence"/>
</dbReference>
<keyword evidence="1" id="KW-1133">Transmembrane helix</keyword>
<protein>
    <recommendedName>
        <fullName evidence="4">Sugar transporter SWEET1</fullName>
    </recommendedName>
</protein>
<dbReference type="AlphaFoldDB" id="A0A9J6DRV2"/>
<keyword evidence="3" id="KW-1185">Reference proteome</keyword>
<reference evidence="2" key="1">
    <citation type="journal article" date="2020" name="Cell">
        <title>Large-Scale Comparative Analyses of Tick Genomes Elucidate Their Genetic Diversity and Vector Capacities.</title>
        <authorList>
            <consortium name="Tick Genome and Microbiome Consortium (TIGMIC)"/>
            <person name="Jia N."/>
            <person name="Wang J."/>
            <person name="Shi W."/>
            <person name="Du L."/>
            <person name="Sun Y."/>
            <person name="Zhan W."/>
            <person name="Jiang J.F."/>
            <person name="Wang Q."/>
            <person name="Zhang B."/>
            <person name="Ji P."/>
            <person name="Bell-Sakyi L."/>
            <person name="Cui X.M."/>
            <person name="Yuan T.T."/>
            <person name="Jiang B.G."/>
            <person name="Yang W.F."/>
            <person name="Lam T.T."/>
            <person name="Chang Q.C."/>
            <person name="Ding S.J."/>
            <person name="Wang X.J."/>
            <person name="Zhu J.G."/>
            <person name="Ruan X.D."/>
            <person name="Zhao L."/>
            <person name="Wei J.T."/>
            <person name="Ye R.Z."/>
            <person name="Que T.C."/>
            <person name="Du C.H."/>
            <person name="Zhou Y.H."/>
            <person name="Cheng J.X."/>
            <person name="Dai P.F."/>
            <person name="Guo W.B."/>
            <person name="Han X.H."/>
            <person name="Huang E.J."/>
            <person name="Li L.F."/>
            <person name="Wei W."/>
            <person name="Gao Y.C."/>
            <person name="Liu J.Z."/>
            <person name="Shao H.Z."/>
            <person name="Wang X."/>
            <person name="Wang C.C."/>
            <person name="Yang T.C."/>
            <person name="Huo Q.B."/>
            <person name="Li W."/>
            <person name="Chen H.Y."/>
            <person name="Chen S.E."/>
            <person name="Zhou L.G."/>
            <person name="Ni X.B."/>
            <person name="Tian J.H."/>
            <person name="Sheng Y."/>
            <person name="Liu T."/>
            <person name="Pan Y.S."/>
            <person name="Xia L.Y."/>
            <person name="Li J."/>
            <person name="Zhao F."/>
            <person name="Cao W.C."/>
        </authorList>
    </citation>
    <scope>NUCLEOTIDE SEQUENCE</scope>
    <source>
        <strain evidence="2">Rmic-2018</strain>
    </source>
</reference>
<dbReference type="GO" id="GO:0016020">
    <property type="term" value="C:membrane"/>
    <property type="evidence" value="ECO:0007669"/>
    <property type="project" value="InterPro"/>
</dbReference>
<evidence type="ECO:0000313" key="3">
    <source>
        <dbReference type="Proteomes" id="UP000821866"/>
    </source>
</evidence>
<gene>
    <name evidence="2" type="ORF">HPB51_001468</name>
</gene>
<feature type="transmembrane region" description="Helical" evidence="1">
    <location>
        <begin position="143"/>
        <end position="160"/>
    </location>
</feature>
<feature type="transmembrane region" description="Helical" evidence="1">
    <location>
        <begin position="66"/>
        <end position="87"/>
    </location>
</feature>
<dbReference type="OMA" id="YMACTIM"/>
<keyword evidence="1" id="KW-0812">Transmembrane</keyword>
<feature type="transmembrane region" description="Helical" evidence="1">
    <location>
        <begin position="94"/>
        <end position="113"/>
    </location>
</feature>
<dbReference type="OrthoDB" id="409725at2759"/>
<dbReference type="Gene3D" id="1.20.1280.290">
    <property type="match status" value="1"/>
</dbReference>
<dbReference type="EMBL" id="JABSTU010000007">
    <property type="protein sequence ID" value="KAH8024835.1"/>
    <property type="molecule type" value="Genomic_DNA"/>
</dbReference>
<dbReference type="Pfam" id="PF03083">
    <property type="entry name" value="MtN3_slv"/>
    <property type="match status" value="1"/>
</dbReference>
<feature type="transmembrane region" description="Helical" evidence="1">
    <location>
        <begin position="12"/>
        <end position="31"/>
    </location>
</feature>
<reference evidence="2" key="2">
    <citation type="submission" date="2021-09" db="EMBL/GenBank/DDBJ databases">
        <authorList>
            <person name="Jia N."/>
            <person name="Wang J."/>
            <person name="Shi W."/>
            <person name="Du L."/>
            <person name="Sun Y."/>
            <person name="Zhan W."/>
            <person name="Jiang J."/>
            <person name="Wang Q."/>
            <person name="Zhang B."/>
            <person name="Ji P."/>
            <person name="Sakyi L.B."/>
            <person name="Cui X."/>
            <person name="Yuan T."/>
            <person name="Jiang B."/>
            <person name="Yang W."/>
            <person name="Lam T.T.-Y."/>
            <person name="Chang Q."/>
            <person name="Ding S."/>
            <person name="Wang X."/>
            <person name="Zhu J."/>
            <person name="Ruan X."/>
            <person name="Zhao L."/>
            <person name="Wei J."/>
            <person name="Que T."/>
            <person name="Du C."/>
            <person name="Cheng J."/>
            <person name="Dai P."/>
            <person name="Han X."/>
            <person name="Huang E."/>
            <person name="Gao Y."/>
            <person name="Liu J."/>
            <person name="Shao H."/>
            <person name="Ye R."/>
            <person name="Li L."/>
            <person name="Wei W."/>
            <person name="Wang X."/>
            <person name="Wang C."/>
            <person name="Huo Q."/>
            <person name="Li W."/>
            <person name="Guo W."/>
            <person name="Chen H."/>
            <person name="Chen S."/>
            <person name="Zhou L."/>
            <person name="Zhou L."/>
            <person name="Ni X."/>
            <person name="Tian J."/>
            <person name="Zhou Y."/>
            <person name="Sheng Y."/>
            <person name="Liu T."/>
            <person name="Pan Y."/>
            <person name="Xia L."/>
            <person name="Li J."/>
            <person name="Zhao F."/>
            <person name="Cao W."/>
        </authorList>
    </citation>
    <scope>NUCLEOTIDE SEQUENCE</scope>
    <source>
        <strain evidence="2">Rmic-2018</strain>
        <tissue evidence="2">Larvae</tissue>
    </source>
</reference>
<evidence type="ECO:0008006" key="4">
    <source>
        <dbReference type="Google" id="ProtNLM"/>
    </source>
</evidence>
<evidence type="ECO:0000256" key="1">
    <source>
        <dbReference type="SAM" id="Phobius"/>
    </source>
</evidence>
<sequence length="198" mass="21539">METTREYVGNTASQLTIAAFVGSLSISWRIWRAGSSSGVRFLPLISIIICTLIWLRYSWITGDTRVTLASACGLILMTVNATVHRAFAPHPGPVMPLVAALLLTYMACTIMRAKELGQLAFILSVAYHLAPIATMPILTRTEICLGKITIFGLWTLYAGLAGDQPLYASCLIGFVSGIAEVAFTSQMLLPHSFRREGQ</sequence>
<feature type="transmembrane region" description="Helical" evidence="1">
    <location>
        <begin position="166"/>
        <end position="189"/>
    </location>
</feature>
<name>A0A9J6DRV2_RHIMP</name>